<sequence length="107" mass="12698">MGFNRHGKRKGKFVFIFFAILLGCGLLIALLQYLWNTLLTDIFGLRAISYWEALGLFILSRILFGRGFGKSKNGFRRNQPLEESMSEEDREKLKSEWRKRFEEKWKC</sequence>
<feature type="transmembrane region" description="Helical" evidence="1">
    <location>
        <begin position="47"/>
        <end position="64"/>
    </location>
</feature>
<comment type="caution">
    <text evidence="2">The sequence shown here is derived from an EMBL/GenBank/DDBJ whole genome shotgun (WGS) entry which is preliminary data.</text>
</comment>
<evidence type="ECO:0000313" key="3">
    <source>
        <dbReference type="Proteomes" id="UP000620550"/>
    </source>
</evidence>
<keyword evidence="1" id="KW-0472">Membrane</keyword>
<accession>A0ABQ3HTD6</accession>
<dbReference type="EMBL" id="BNAF01000005">
    <property type="protein sequence ID" value="GHE32999.1"/>
    <property type="molecule type" value="Genomic_DNA"/>
</dbReference>
<gene>
    <name evidence="2" type="ORF">GCM10017764_15040</name>
</gene>
<dbReference type="RefSeq" id="WP_229826436.1">
    <property type="nucleotide sequence ID" value="NZ_BNAF01000005.1"/>
</dbReference>
<evidence type="ECO:0000256" key="1">
    <source>
        <dbReference type="SAM" id="Phobius"/>
    </source>
</evidence>
<feature type="transmembrane region" description="Helical" evidence="1">
    <location>
        <begin position="12"/>
        <end position="35"/>
    </location>
</feature>
<organism evidence="2 3">
    <name type="scientific">Sphingobacterium griseoflavum</name>
    <dbReference type="NCBI Taxonomy" id="1474952"/>
    <lineage>
        <taxon>Bacteria</taxon>
        <taxon>Pseudomonadati</taxon>
        <taxon>Bacteroidota</taxon>
        <taxon>Sphingobacteriia</taxon>
        <taxon>Sphingobacteriales</taxon>
        <taxon>Sphingobacteriaceae</taxon>
        <taxon>Sphingobacterium</taxon>
    </lineage>
</organism>
<keyword evidence="1" id="KW-1133">Transmembrane helix</keyword>
<reference evidence="3" key="1">
    <citation type="journal article" date="2019" name="Int. J. Syst. Evol. Microbiol.">
        <title>The Global Catalogue of Microorganisms (GCM) 10K type strain sequencing project: providing services to taxonomists for standard genome sequencing and annotation.</title>
        <authorList>
            <consortium name="The Broad Institute Genomics Platform"/>
            <consortium name="The Broad Institute Genome Sequencing Center for Infectious Disease"/>
            <person name="Wu L."/>
            <person name="Ma J."/>
        </authorList>
    </citation>
    <scope>NUCLEOTIDE SEQUENCE [LARGE SCALE GENOMIC DNA]</scope>
    <source>
        <strain evidence="3">CGMCC 1.12966</strain>
    </source>
</reference>
<evidence type="ECO:0008006" key="4">
    <source>
        <dbReference type="Google" id="ProtNLM"/>
    </source>
</evidence>
<name>A0ABQ3HTD6_9SPHI</name>
<dbReference type="Proteomes" id="UP000620550">
    <property type="component" value="Unassembled WGS sequence"/>
</dbReference>
<evidence type="ECO:0000313" key="2">
    <source>
        <dbReference type="EMBL" id="GHE32999.1"/>
    </source>
</evidence>
<keyword evidence="1" id="KW-0812">Transmembrane</keyword>
<protein>
    <recommendedName>
        <fullName evidence="4">Lipoprotein</fullName>
    </recommendedName>
</protein>
<dbReference type="PROSITE" id="PS51257">
    <property type="entry name" value="PROKAR_LIPOPROTEIN"/>
    <property type="match status" value="1"/>
</dbReference>
<proteinExistence type="predicted"/>
<keyword evidence="3" id="KW-1185">Reference proteome</keyword>